<evidence type="ECO:0000313" key="13">
    <source>
        <dbReference type="EMBL" id="CAH1391362.1"/>
    </source>
</evidence>
<feature type="binding site" evidence="11">
    <location>
        <position position="288"/>
    </location>
    <ligand>
        <name>[4Fe-4S] cluster</name>
        <dbReference type="ChEBI" id="CHEBI:49883"/>
    </ligand>
</feature>
<dbReference type="PANTHER" id="PTHR10537">
    <property type="entry name" value="DNA PRIMASE LARGE SUBUNIT"/>
    <property type="match status" value="1"/>
</dbReference>
<dbReference type="OrthoDB" id="421393at2759"/>
<dbReference type="Pfam" id="PF04104">
    <property type="entry name" value="DNA_primase_lrg"/>
    <property type="match status" value="1"/>
</dbReference>
<evidence type="ECO:0000256" key="8">
    <source>
        <dbReference type="ARBA" id="ARBA00023014"/>
    </source>
</evidence>
<keyword evidence="8 10" id="KW-0411">Iron-sulfur</keyword>
<evidence type="ECO:0000256" key="11">
    <source>
        <dbReference type="PIRSR" id="PIRSR009449-1"/>
    </source>
</evidence>
<protein>
    <recommendedName>
        <fullName evidence="2 10">DNA primase large subunit</fullName>
    </recommendedName>
</protein>
<comment type="cofactor">
    <cofactor evidence="10">
        <name>[4Fe-4S] cluster</name>
        <dbReference type="ChEBI" id="CHEBI:49883"/>
    </cofactor>
    <text evidence="10">Binds 1 [4Fe-4S] cluster.</text>
</comment>
<sequence length="497" mass="58040">MDFKRTIRRSVIQPLYGDLEDLYPHNLQLYTTPPNFEISLRELEECTSQRLAILQTMEEVLNRGLKGDDWRQTVFSELRKQDLRNFRKLITSTSFSNDEELYAARKQDHISHFMLRLAYCDSEDKRRWFIARELELFKFKWHYLNQSERQQFLKINNFNYDVVQETEKLELSRNSLGMVQTSTEYYKVPFVTVSDLVRARKVYLSKGMAFIVSEDMSSVIASVYRSSLSKSLAFAARRIDDIAEDTRIFSLVKGAAKRERDVDYTPANNGKVDINNLDTLAKISFPLCMQQLHQRLRKEHHLKHFARLQYILFIKGIGVTLEDALRFWKSEFTKKMDPEKFDKSHAYNVRHSYGKVGKMANYSPQSCLKIINSNVGPSEAHGCPFKHQDQSTLKKNLLQNGLSSIDSQEVLDFVRRGHYQIACGIYFQKMHGVDKVIINHPNHYFDESQMVLNNKTIKSEIKEENATHPKKSAVKNDEQDVWGNDSGFDFNSFTEIN</sequence>
<dbReference type="InterPro" id="IPR058560">
    <property type="entry name" value="DNA_primase_C"/>
</dbReference>
<keyword evidence="9 10" id="KW-0238">DNA-binding</keyword>
<dbReference type="EMBL" id="OV725077">
    <property type="protein sequence ID" value="CAH1391362.1"/>
    <property type="molecule type" value="Genomic_DNA"/>
</dbReference>
<evidence type="ECO:0000256" key="10">
    <source>
        <dbReference type="PIRNR" id="PIRNR009449"/>
    </source>
</evidence>
<comment type="function">
    <text evidence="10">DNA primase is the polymerase that synthesizes small RNA primers for the Okazaki fragments made during discontinuous DNA replication.</text>
</comment>
<dbReference type="GO" id="GO:0005658">
    <property type="term" value="C:alpha DNA polymerase:primase complex"/>
    <property type="evidence" value="ECO:0007669"/>
    <property type="project" value="TreeGrafter"/>
</dbReference>
<evidence type="ECO:0000256" key="1">
    <source>
        <dbReference type="ARBA" id="ARBA00010564"/>
    </source>
</evidence>
<comment type="similarity">
    <text evidence="1 10">Belongs to the eukaryotic-type primase large subunit family.</text>
</comment>
<dbReference type="GO" id="GO:0046872">
    <property type="term" value="F:metal ion binding"/>
    <property type="evidence" value="ECO:0007669"/>
    <property type="project" value="UniProtKB-UniRule"/>
</dbReference>
<evidence type="ECO:0000256" key="9">
    <source>
        <dbReference type="ARBA" id="ARBA00023125"/>
    </source>
</evidence>
<keyword evidence="4 10" id="KW-0639">Primosome</keyword>
<keyword evidence="7 10" id="KW-0408">Iron</keyword>
<feature type="binding site" evidence="11">
    <location>
        <position position="423"/>
    </location>
    <ligand>
        <name>[4Fe-4S] cluster</name>
        <dbReference type="ChEBI" id="CHEBI:49883"/>
    </ligand>
</feature>
<evidence type="ECO:0000256" key="6">
    <source>
        <dbReference type="ARBA" id="ARBA00022723"/>
    </source>
</evidence>
<dbReference type="InterPro" id="IPR016558">
    <property type="entry name" value="DNA_primase_lsu_euk"/>
</dbReference>
<dbReference type="PIRSF" id="PIRSF009449">
    <property type="entry name" value="DNA_primase_large_subunit"/>
    <property type="match status" value="1"/>
</dbReference>
<dbReference type="InterPro" id="IPR007238">
    <property type="entry name" value="DNA_primase_lsu_euk/arc"/>
</dbReference>
<gene>
    <name evidence="13" type="ORF">NEZAVI_LOCUS2395</name>
</gene>
<evidence type="ECO:0000259" key="12">
    <source>
        <dbReference type="Pfam" id="PF04104"/>
    </source>
</evidence>
<feature type="binding site" evidence="11">
    <location>
        <position position="367"/>
    </location>
    <ligand>
        <name>[4Fe-4S] cluster</name>
        <dbReference type="ChEBI" id="CHEBI:49883"/>
    </ligand>
</feature>
<name>A0A9P0EA58_NEZVI</name>
<reference evidence="13" key="1">
    <citation type="submission" date="2022-01" db="EMBL/GenBank/DDBJ databases">
        <authorList>
            <person name="King R."/>
        </authorList>
    </citation>
    <scope>NUCLEOTIDE SEQUENCE</scope>
</reference>
<evidence type="ECO:0000256" key="5">
    <source>
        <dbReference type="ARBA" id="ARBA00022705"/>
    </source>
</evidence>
<evidence type="ECO:0000313" key="14">
    <source>
        <dbReference type="Proteomes" id="UP001152798"/>
    </source>
</evidence>
<feature type="domain" description="DNA primase large subunit C-terminal" evidence="12">
    <location>
        <begin position="279"/>
        <end position="445"/>
    </location>
</feature>
<organism evidence="13 14">
    <name type="scientific">Nezara viridula</name>
    <name type="common">Southern green stink bug</name>
    <name type="synonym">Cimex viridulus</name>
    <dbReference type="NCBI Taxonomy" id="85310"/>
    <lineage>
        <taxon>Eukaryota</taxon>
        <taxon>Metazoa</taxon>
        <taxon>Ecdysozoa</taxon>
        <taxon>Arthropoda</taxon>
        <taxon>Hexapoda</taxon>
        <taxon>Insecta</taxon>
        <taxon>Pterygota</taxon>
        <taxon>Neoptera</taxon>
        <taxon>Paraneoptera</taxon>
        <taxon>Hemiptera</taxon>
        <taxon>Heteroptera</taxon>
        <taxon>Panheteroptera</taxon>
        <taxon>Pentatomomorpha</taxon>
        <taxon>Pentatomoidea</taxon>
        <taxon>Pentatomidae</taxon>
        <taxon>Pentatominae</taxon>
        <taxon>Nezara</taxon>
    </lineage>
</organism>
<dbReference type="PANTHER" id="PTHR10537:SF3">
    <property type="entry name" value="DNA PRIMASE LARGE SUBUNIT"/>
    <property type="match status" value="1"/>
</dbReference>
<evidence type="ECO:0000256" key="7">
    <source>
        <dbReference type="ARBA" id="ARBA00023004"/>
    </source>
</evidence>
<feature type="binding site" evidence="11">
    <location>
        <position position="383"/>
    </location>
    <ligand>
        <name>[4Fe-4S] cluster</name>
        <dbReference type="ChEBI" id="CHEBI:49883"/>
    </ligand>
</feature>
<keyword evidence="3 10" id="KW-0004">4Fe-4S</keyword>
<keyword evidence="5 10" id="KW-0235">DNA replication</keyword>
<evidence type="ECO:0000256" key="4">
    <source>
        <dbReference type="ARBA" id="ARBA00022515"/>
    </source>
</evidence>
<dbReference type="GO" id="GO:0051539">
    <property type="term" value="F:4 iron, 4 sulfur cluster binding"/>
    <property type="evidence" value="ECO:0007669"/>
    <property type="project" value="UniProtKB-UniRule"/>
</dbReference>
<dbReference type="CDD" id="cd07322">
    <property type="entry name" value="PriL_PriS_Eukaryotic"/>
    <property type="match status" value="1"/>
</dbReference>
<accession>A0A9P0EA58</accession>
<evidence type="ECO:0000256" key="2">
    <source>
        <dbReference type="ARBA" id="ARBA00019038"/>
    </source>
</evidence>
<keyword evidence="6 10" id="KW-0479">Metal-binding</keyword>
<dbReference type="GO" id="GO:0003677">
    <property type="term" value="F:DNA binding"/>
    <property type="evidence" value="ECO:0007669"/>
    <property type="project" value="UniProtKB-UniRule"/>
</dbReference>
<evidence type="ECO:0000256" key="3">
    <source>
        <dbReference type="ARBA" id="ARBA00022485"/>
    </source>
</evidence>
<keyword evidence="14" id="KW-1185">Reference proteome</keyword>
<dbReference type="GO" id="GO:0006270">
    <property type="term" value="P:DNA replication initiation"/>
    <property type="evidence" value="ECO:0007669"/>
    <property type="project" value="TreeGrafter"/>
</dbReference>
<dbReference type="AlphaFoldDB" id="A0A9P0EA58"/>
<dbReference type="GO" id="GO:0006269">
    <property type="term" value="P:DNA replication, synthesis of primer"/>
    <property type="evidence" value="ECO:0007669"/>
    <property type="project" value="UniProtKB-KW"/>
</dbReference>
<dbReference type="Proteomes" id="UP001152798">
    <property type="component" value="Chromosome 1"/>
</dbReference>
<dbReference type="Pfam" id="PF26466">
    <property type="entry name" value="DNA_primase_lrg_N"/>
    <property type="match status" value="1"/>
</dbReference>
<proteinExistence type="inferred from homology"/>
<dbReference type="Gene3D" id="1.20.930.80">
    <property type="match status" value="1"/>
</dbReference>